<accession>A0A502JZI1</accession>
<feature type="transmembrane region" description="Helical" evidence="1">
    <location>
        <begin position="307"/>
        <end position="331"/>
    </location>
</feature>
<keyword evidence="1" id="KW-0472">Membrane</keyword>
<reference evidence="2 3" key="1">
    <citation type="submission" date="2019-01" db="EMBL/GenBank/DDBJ databases">
        <title>Comparative genomic analysis identifies haemin-independent Haemophilus haemolyticus: a formal re-classification of Haemophilus intermedius.</title>
        <authorList>
            <person name="Harris T.M."/>
            <person name="Price E.P."/>
            <person name="Sarovich D.S."/>
            <person name="Norskov-Lauritsen N."/>
            <person name="Beissbarth J."/>
            <person name="Chang A.B."/>
            <person name="Smith-Vaughan H.C."/>
        </authorList>
    </citation>
    <scope>NUCLEOTIDE SEQUENCE [LARGE SCALE GENOMIC DNA]</scope>
    <source>
        <strain evidence="2 3">PN24</strain>
    </source>
</reference>
<feature type="transmembrane region" description="Helical" evidence="1">
    <location>
        <begin position="71"/>
        <end position="91"/>
    </location>
</feature>
<dbReference type="EMBL" id="SDPK01000002">
    <property type="protein sequence ID" value="TPH02283.1"/>
    <property type="molecule type" value="Genomic_DNA"/>
</dbReference>
<proteinExistence type="predicted"/>
<evidence type="ECO:0000256" key="1">
    <source>
        <dbReference type="SAM" id="Phobius"/>
    </source>
</evidence>
<name>A0A502JZI1_HAEHA</name>
<evidence type="ECO:0000313" key="2">
    <source>
        <dbReference type="EMBL" id="TPH02283.1"/>
    </source>
</evidence>
<keyword evidence="1" id="KW-0812">Transmembrane</keyword>
<feature type="transmembrane region" description="Helical" evidence="1">
    <location>
        <begin position="39"/>
        <end position="59"/>
    </location>
</feature>
<sequence>MKPTTKKLPGWVHIPLFVFMTISFWETGNGFKDLFGAEIAWGFSAAITMLLYGFTILIGSRRLNNLPVSGFLIAYFCFSLFSFTGNFNAIYTNYQESQLYVNELNQHKEELNKVLSASNKALDNYDPEVSQKLNKIDDLTQQLVSQITDPARPGLGKRALELIAEIESMLDGKITNFGTNGQTPEQLAKRYKAIIDQSAYKKFVTDNHRATFDIRKENNEKERKTMESINRLLEKYISVGASDNFNKQAKQMNLDTVSTINTIITNTKEALKDEDKTKFNFENVVSENQEVGKIAFSFKSAFTNEPFIAFLFVIVCFFIDWAVVLSLLVFFGRNEKEPAQVIHSGRSM</sequence>
<dbReference type="Proteomes" id="UP000317926">
    <property type="component" value="Unassembled WGS sequence"/>
</dbReference>
<protein>
    <submittedName>
        <fullName evidence="2">Uncharacterized protein</fullName>
    </submittedName>
</protein>
<organism evidence="2 3">
    <name type="scientific">Haemophilus haemolyticus</name>
    <dbReference type="NCBI Taxonomy" id="726"/>
    <lineage>
        <taxon>Bacteria</taxon>
        <taxon>Pseudomonadati</taxon>
        <taxon>Pseudomonadota</taxon>
        <taxon>Gammaproteobacteria</taxon>
        <taxon>Pasteurellales</taxon>
        <taxon>Pasteurellaceae</taxon>
        <taxon>Haemophilus</taxon>
    </lineage>
</organism>
<comment type="caution">
    <text evidence="2">The sequence shown here is derived from an EMBL/GenBank/DDBJ whole genome shotgun (WGS) entry which is preliminary data.</text>
</comment>
<evidence type="ECO:0000313" key="3">
    <source>
        <dbReference type="Proteomes" id="UP000317926"/>
    </source>
</evidence>
<keyword evidence="1" id="KW-1133">Transmembrane helix</keyword>
<gene>
    <name evidence="2" type="ORF">EUX55_00845</name>
</gene>
<dbReference type="RefSeq" id="WP_140518467.1">
    <property type="nucleotide sequence ID" value="NZ_JACBKC010000002.1"/>
</dbReference>
<feature type="transmembrane region" description="Helical" evidence="1">
    <location>
        <begin position="9"/>
        <end position="27"/>
    </location>
</feature>
<dbReference type="AlphaFoldDB" id="A0A502JZI1"/>